<dbReference type="STRING" id="1601833.SAMN05518684_11797"/>
<dbReference type="InterPro" id="IPR051044">
    <property type="entry name" value="MAG_DAG_Lipase"/>
</dbReference>
<gene>
    <name evidence="2" type="ORF">SAMN05518684_11797</name>
</gene>
<feature type="domain" description="Serine aminopeptidase S33" evidence="1">
    <location>
        <begin position="11"/>
        <end position="246"/>
    </location>
</feature>
<dbReference type="Proteomes" id="UP000198571">
    <property type="component" value="Unassembled WGS sequence"/>
</dbReference>
<sequence>MWKREVDRNTARGVFVIIHGAGEYHVRYKWVAEKLNSFNFHVIFGDLPGQGTTEGPRGHITKFENYITEISAWVKEAESYNLPVILLGHSMGGLITTRALMEMKEQTLPDMVILSSPCFGLFTTPPLAKKAVSYLLNKVTPGLKFPSGLEPGSGTRDPYMRKRDESDNLLVKHVSIRWYRELEKAMTIARERTEEFPDVPLLLMQGGDDRIVDKYHAKEWFDKVNLSDKYYKEWEGLYHEVLNEPEKNRVLAHMLGFVFMHLEK</sequence>
<dbReference type="EMBL" id="FOGT01000017">
    <property type="protein sequence ID" value="SES34204.1"/>
    <property type="molecule type" value="Genomic_DNA"/>
</dbReference>
<organism evidence="2 3">
    <name type="scientific">Salipaludibacillus aurantiacus</name>
    <dbReference type="NCBI Taxonomy" id="1601833"/>
    <lineage>
        <taxon>Bacteria</taxon>
        <taxon>Bacillati</taxon>
        <taxon>Bacillota</taxon>
        <taxon>Bacilli</taxon>
        <taxon>Bacillales</taxon>
        <taxon>Bacillaceae</taxon>
    </lineage>
</organism>
<dbReference type="InterPro" id="IPR029058">
    <property type="entry name" value="AB_hydrolase_fold"/>
</dbReference>
<dbReference type="InterPro" id="IPR022742">
    <property type="entry name" value="Hydrolase_4"/>
</dbReference>
<dbReference type="InterPro" id="IPR000073">
    <property type="entry name" value="AB_hydrolase_1"/>
</dbReference>
<reference evidence="3" key="1">
    <citation type="submission" date="2016-10" db="EMBL/GenBank/DDBJ databases">
        <authorList>
            <person name="Varghese N."/>
            <person name="Submissions S."/>
        </authorList>
    </citation>
    <scope>NUCLEOTIDE SEQUENCE [LARGE SCALE GENOMIC DNA]</scope>
    <source>
        <strain evidence="3">S9</strain>
    </source>
</reference>
<name>A0A1H9WK28_9BACI</name>
<evidence type="ECO:0000313" key="3">
    <source>
        <dbReference type="Proteomes" id="UP000198571"/>
    </source>
</evidence>
<proteinExistence type="predicted"/>
<dbReference type="SUPFAM" id="SSF53474">
    <property type="entry name" value="alpha/beta-Hydrolases"/>
    <property type="match status" value="1"/>
</dbReference>
<dbReference type="Pfam" id="PF12146">
    <property type="entry name" value="Hydrolase_4"/>
    <property type="match status" value="1"/>
</dbReference>
<dbReference type="PANTHER" id="PTHR11614">
    <property type="entry name" value="PHOSPHOLIPASE-RELATED"/>
    <property type="match status" value="1"/>
</dbReference>
<evidence type="ECO:0000259" key="1">
    <source>
        <dbReference type="Pfam" id="PF12146"/>
    </source>
</evidence>
<protein>
    <submittedName>
        <fullName evidence="2">Lysophospholipase</fullName>
    </submittedName>
</protein>
<dbReference type="AlphaFoldDB" id="A0A1H9WK28"/>
<evidence type="ECO:0000313" key="2">
    <source>
        <dbReference type="EMBL" id="SES34204.1"/>
    </source>
</evidence>
<dbReference type="RefSeq" id="WP_245733198.1">
    <property type="nucleotide sequence ID" value="NZ_FOGT01000017.1"/>
</dbReference>
<dbReference type="PRINTS" id="PR00111">
    <property type="entry name" value="ABHYDROLASE"/>
</dbReference>
<accession>A0A1H9WK28</accession>
<dbReference type="Gene3D" id="3.40.50.1820">
    <property type="entry name" value="alpha/beta hydrolase"/>
    <property type="match status" value="1"/>
</dbReference>
<keyword evidence="3" id="KW-1185">Reference proteome</keyword>